<reference evidence="2 3" key="1">
    <citation type="submission" date="2021-06" db="EMBL/GenBank/DDBJ databases">
        <authorList>
            <person name="Palmer J.M."/>
        </authorList>
    </citation>
    <scope>NUCLEOTIDE SEQUENCE [LARGE SCALE GENOMIC DNA]</scope>
    <source>
        <strain evidence="2 3">MEX-2019</strain>
        <tissue evidence="2">Muscle</tissue>
    </source>
</reference>
<feature type="region of interest" description="Disordered" evidence="1">
    <location>
        <begin position="1"/>
        <end position="20"/>
    </location>
</feature>
<organism evidence="2 3">
    <name type="scientific">Crenichthys baileyi</name>
    <name type="common">White River springfish</name>
    <dbReference type="NCBI Taxonomy" id="28760"/>
    <lineage>
        <taxon>Eukaryota</taxon>
        <taxon>Metazoa</taxon>
        <taxon>Chordata</taxon>
        <taxon>Craniata</taxon>
        <taxon>Vertebrata</taxon>
        <taxon>Euteleostomi</taxon>
        <taxon>Actinopterygii</taxon>
        <taxon>Neopterygii</taxon>
        <taxon>Teleostei</taxon>
        <taxon>Neoteleostei</taxon>
        <taxon>Acanthomorphata</taxon>
        <taxon>Ovalentaria</taxon>
        <taxon>Atherinomorphae</taxon>
        <taxon>Cyprinodontiformes</taxon>
        <taxon>Goodeidae</taxon>
        <taxon>Crenichthys</taxon>
    </lineage>
</organism>
<feature type="compositionally biased region" description="Polar residues" evidence="1">
    <location>
        <begin position="38"/>
        <end position="64"/>
    </location>
</feature>
<sequence length="122" mass="13554">MALHRENAVKLELSKADERTMKAEAKLVNLKADELKKASSQRGQQTPTLQVPNLHFHSQQPQQEADSDSSHPAPTDPAEANGVREKPLQRRGLPAWKEDSRERITLLTSVVSGQAAQLQLRS</sequence>
<evidence type="ECO:0000313" key="2">
    <source>
        <dbReference type="EMBL" id="KAK5600827.1"/>
    </source>
</evidence>
<evidence type="ECO:0000256" key="1">
    <source>
        <dbReference type="SAM" id="MobiDB-lite"/>
    </source>
</evidence>
<name>A0AAV9QXI8_9TELE</name>
<dbReference type="Proteomes" id="UP001311232">
    <property type="component" value="Unassembled WGS sequence"/>
</dbReference>
<feature type="region of interest" description="Disordered" evidence="1">
    <location>
        <begin position="35"/>
        <end position="99"/>
    </location>
</feature>
<keyword evidence="3" id="KW-1185">Reference proteome</keyword>
<comment type="caution">
    <text evidence="2">The sequence shown here is derived from an EMBL/GenBank/DDBJ whole genome shotgun (WGS) entry which is preliminary data.</text>
</comment>
<accession>A0AAV9QXI8</accession>
<protein>
    <submittedName>
        <fullName evidence="2">Uncharacterized protein</fullName>
    </submittedName>
</protein>
<evidence type="ECO:0000313" key="3">
    <source>
        <dbReference type="Proteomes" id="UP001311232"/>
    </source>
</evidence>
<dbReference type="EMBL" id="JAHHUM010002774">
    <property type="protein sequence ID" value="KAK5600827.1"/>
    <property type="molecule type" value="Genomic_DNA"/>
</dbReference>
<gene>
    <name evidence="2" type="ORF">CRENBAI_009128</name>
</gene>
<dbReference type="AlphaFoldDB" id="A0AAV9QXI8"/>
<proteinExistence type="predicted"/>